<dbReference type="PANTHER" id="PTHR34874:SF3">
    <property type="entry name" value="SULFURTRANSFERASE TUSD"/>
    <property type="match status" value="1"/>
</dbReference>
<protein>
    <recommendedName>
        <fullName evidence="6">Sulfurtransferase TusD</fullName>
        <ecNumber evidence="6">2.8.1.-</ecNumber>
    </recommendedName>
    <alternativeName>
        <fullName evidence="6">tRNA 2-thiouridine synthesizing protein D</fullName>
    </alternativeName>
</protein>
<dbReference type="RefSeq" id="WP_092554169.1">
    <property type="nucleotide sequence ID" value="NZ_CAWRBG010000036.1"/>
</dbReference>
<evidence type="ECO:0000256" key="5">
    <source>
        <dbReference type="ARBA" id="ARBA00022694"/>
    </source>
</evidence>
<dbReference type="OrthoDB" id="9787483at2"/>
<dbReference type="Gene3D" id="3.40.1260.10">
    <property type="entry name" value="DsrEFH-like"/>
    <property type="match status" value="1"/>
</dbReference>
<dbReference type="GO" id="GO:1990228">
    <property type="term" value="C:sulfurtransferase complex"/>
    <property type="evidence" value="ECO:0007669"/>
    <property type="project" value="TreeGrafter"/>
</dbReference>
<organism evidence="7 8">
    <name type="scientific">Xenorhabdus koppenhoeferi</name>
    <dbReference type="NCBI Taxonomy" id="351659"/>
    <lineage>
        <taxon>Bacteria</taxon>
        <taxon>Pseudomonadati</taxon>
        <taxon>Pseudomonadota</taxon>
        <taxon>Gammaproteobacteria</taxon>
        <taxon>Enterobacterales</taxon>
        <taxon>Morganellaceae</taxon>
        <taxon>Xenorhabdus</taxon>
    </lineage>
</organism>
<dbReference type="Proteomes" id="UP000242496">
    <property type="component" value="Unassembled WGS sequence"/>
</dbReference>
<name>A0A1I7KDY7_9GAMM</name>
<dbReference type="STRING" id="351659.SAMN05421784_1567"/>
<accession>A0A1I7KDY7</accession>
<reference evidence="8" key="1">
    <citation type="submission" date="2016-10" db="EMBL/GenBank/DDBJ databases">
        <authorList>
            <person name="Varghese N."/>
            <person name="Submissions S."/>
        </authorList>
    </citation>
    <scope>NUCLEOTIDE SEQUENCE [LARGE SCALE GENOMIC DNA]</scope>
    <source>
        <strain evidence="8">DSM 18168</strain>
    </source>
</reference>
<dbReference type="AlphaFoldDB" id="A0A1I7KDY7"/>
<comment type="function">
    <text evidence="6">Part of a sulfur-relay system required for 2-thiolation of 5-methylaminomethyl-2-thiouridine (mnm(5)s(2)U) at tRNA wobble positions. Accepts sulfur from TusA and transfers it in turn to TusE.</text>
</comment>
<proteinExistence type="inferred from homology"/>
<dbReference type="EC" id="2.8.1.-" evidence="6"/>
<dbReference type="GO" id="GO:0097163">
    <property type="term" value="F:sulfur carrier activity"/>
    <property type="evidence" value="ECO:0007669"/>
    <property type="project" value="TreeGrafter"/>
</dbReference>
<evidence type="ECO:0000313" key="8">
    <source>
        <dbReference type="Proteomes" id="UP000242496"/>
    </source>
</evidence>
<evidence type="ECO:0000256" key="3">
    <source>
        <dbReference type="ARBA" id="ARBA00022490"/>
    </source>
</evidence>
<dbReference type="Pfam" id="PF02635">
    <property type="entry name" value="DsrE"/>
    <property type="match status" value="1"/>
</dbReference>
<comment type="subunit">
    <text evidence="6">Heterohexamer, formed by a dimer of trimers. The hexameric TusBCD complex contains 2 copies each of TusB, TusC and TusD. The TusBCD complex interacts with TusE.</text>
</comment>
<dbReference type="GO" id="GO:0016783">
    <property type="term" value="F:sulfurtransferase activity"/>
    <property type="evidence" value="ECO:0007669"/>
    <property type="project" value="UniProtKB-UniRule"/>
</dbReference>
<keyword evidence="3 6" id="KW-0963">Cytoplasm</keyword>
<dbReference type="EMBL" id="FPBJ01000056">
    <property type="protein sequence ID" value="SFU95633.1"/>
    <property type="molecule type" value="Genomic_DNA"/>
</dbReference>
<evidence type="ECO:0000256" key="6">
    <source>
        <dbReference type="HAMAP-Rule" id="MF_00390"/>
    </source>
</evidence>
<evidence type="ECO:0000313" key="7">
    <source>
        <dbReference type="EMBL" id="SFU95633.1"/>
    </source>
</evidence>
<evidence type="ECO:0000256" key="1">
    <source>
        <dbReference type="ARBA" id="ARBA00004496"/>
    </source>
</evidence>
<dbReference type="GO" id="GO:0002143">
    <property type="term" value="P:tRNA wobble position uridine thiolation"/>
    <property type="evidence" value="ECO:0007669"/>
    <property type="project" value="TreeGrafter"/>
</dbReference>
<keyword evidence="8" id="KW-1185">Reference proteome</keyword>
<sequence>MSSLSYCLLVTGPAYGTQQASSAYQFAQALIAAGHTLHSVFFYREGVLNGNQLVAPANDEFDLVRAWQALAAQHRFNLYICVAAALRRGVVDEQQAQELNLPVANLANGFELSGLGALAEAMMLCDRVIQF</sequence>
<evidence type="ECO:0000256" key="4">
    <source>
        <dbReference type="ARBA" id="ARBA00022679"/>
    </source>
</evidence>
<dbReference type="SUPFAM" id="SSF75169">
    <property type="entry name" value="DsrEFH-like"/>
    <property type="match status" value="1"/>
</dbReference>
<keyword evidence="5 6" id="KW-0819">tRNA processing</keyword>
<dbReference type="NCBIfam" id="TIGR03012">
    <property type="entry name" value="sulf_tusD_dsrE"/>
    <property type="match status" value="1"/>
</dbReference>
<dbReference type="InterPro" id="IPR027396">
    <property type="entry name" value="DsrEFH-like"/>
</dbReference>
<dbReference type="InterPro" id="IPR003787">
    <property type="entry name" value="Sulphur_relay_DsrE/F-like"/>
</dbReference>
<dbReference type="PANTHER" id="PTHR34874">
    <property type="entry name" value="PROTEIN YCHN"/>
    <property type="match status" value="1"/>
</dbReference>
<dbReference type="FunFam" id="3.40.1260.10:FF:000001">
    <property type="entry name" value="Sulfurtransferase TusD"/>
    <property type="match status" value="1"/>
</dbReference>
<comment type="subcellular location">
    <subcellularLocation>
        <location evidence="1 6">Cytoplasm</location>
    </subcellularLocation>
</comment>
<keyword evidence="4 6" id="KW-0808">Transferase</keyword>
<dbReference type="NCBIfam" id="NF001237">
    <property type="entry name" value="PRK00207.1"/>
    <property type="match status" value="1"/>
</dbReference>
<gene>
    <name evidence="6" type="primary">tusD</name>
    <name evidence="7" type="ORF">SAMN05421784_1567</name>
</gene>
<dbReference type="InterPro" id="IPR017463">
    <property type="entry name" value="Sulphur_relay_TusD/DsrE"/>
</dbReference>
<comment type="similarity">
    <text evidence="2 6">Belongs to the DsrE/TusD family.</text>
</comment>
<dbReference type="HAMAP" id="MF_00390">
    <property type="entry name" value="Thiourid_synth_D"/>
    <property type="match status" value="1"/>
</dbReference>
<evidence type="ECO:0000256" key="2">
    <source>
        <dbReference type="ARBA" id="ARBA00007067"/>
    </source>
</evidence>
<feature type="active site" description="Cysteine persulfide intermediate" evidence="6">
    <location>
        <position position="81"/>
    </location>
</feature>